<keyword evidence="1" id="KW-0812">Transmembrane</keyword>
<proteinExistence type="predicted"/>
<dbReference type="InterPro" id="IPR011933">
    <property type="entry name" value="Double_TM_dom"/>
</dbReference>
<dbReference type="AlphaFoldDB" id="A0A517REU2"/>
<organism evidence="4 5">
    <name type="scientific">Gimesia alba</name>
    <dbReference type="NCBI Taxonomy" id="2527973"/>
    <lineage>
        <taxon>Bacteria</taxon>
        <taxon>Pseudomonadati</taxon>
        <taxon>Planctomycetota</taxon>
        <taxon>Planctomycetia</taxon>
        <taxon>Planctomycetales</taxon>
        <taxon>Planctomycetaceae</taxon>
        <taxon>Gimesia</taxon>
    </lineage>
</organism>
<dbReference type="Proteomes" id="UP000317171">
    <property type="component" value="Chromosome"/>
</dbReference>
<accession>A0A517REU2</accession>
<dbReference type="Pfam" id="PF07584">
    <property type="entry name" value="BatA"/>
    <property type="match status" value="1"/>
</dbReference>
<dbReference type="Pfam" id="PF13519">
    <property type="entry name" value="VWA_2"/>
    <property type="match status" value="1"/>
</dbReference>
<dbReference type="PANTHER" id="PTHR37464">
    <property type="entry name" value="BLL2463 PROTEIN"/>
    <property type="match status" value="1"/>
</dbReference>
<dbReference type="KEGG" id="gaz:Pan241w_24730"/>
<dbReference type="InterPro" id="IPR036465">
    <property type="entry name" value="vWFA_dom_sf"/>
</dbReference>
<dbReference type="Gene3D" id="3.40.50.410">
    <property type="entry name" value="von Willebrand factor, type A domain"/>
    <property type="match status" value="1"/>
</dbReference>
<feature type="transmembrane region" description="Helical" evidence="1">
    <location>
        <begin position="667"/>
        <end position="690"/>
    </location>
</feature>
<feature type="transmembrane region" description="Helical" evidence="1">
    <location>
        <begin position="56"/>
        <end position="78"/>
    </location>
</feature>
<dbReference type="PANTHER" id="PTHR37464:SF1">
    <property type="entry name" value="BLL2463 PROTEIN"/>
    <property type="match status" value="1"/>
</dbReference>
<dbReference type="RefSeq" id="WP_145215539.1">
    <property type="nucleotide sequence ID" value="NZ_CP036269.1"/>
</dbReference>
<evidence type="ECO:0000313" key="4">
    <source>
        <dbReference type="EMBL" id="QDT42389.1"/>
    </source>
</evidence>
<keyword evidence="5" id="KW-1185">Reference proteome</keyword>
<keyword evidence="1" id="KW-1133">Transmembrane helix</keyword>
<sequence>MSFLTPLYLVGIIAVGLPILLHLVRHQPKNVLFFSSLRFLEHKPPQTNRKNKIEHWLLLMLRAIAVMLLVTAFARPFFKNTDIELTAADTKHQTILLIDTSSSMQRGTLWKEALQTADEIIKQADENQIAIYTFDSQLTSVKPIKDSKQDTPQQTQQTDRERLTKLTPGWNATNLGFALSEIAARLQQQAISDPTGTLLQNSTIELITDFQAGSQINSLSEFSWPAEVQVRLHQLKEKQTSNAGLQLLALDEQGQATVRIVNAGDSKQEQFQVAYQTALSESEQPQKIYIPAGQSRVIRMPAIDEQQPATRIVLKGDKHDFDNNLYLQPREQANITIVHYGTPAAGSTESPDYFAKRAFPTTPQRKIEFLTVGPDSPQVLLSVAKIQLMIVSRELSAEETNLVKNYLEQGGVVLFSLNQQQTSDTFQLLISRSEQNLVSEADVNGYALLTNIKFEHPLFQMFQAPEYSDFTNLKFWKYQRLSLPEDVPHQVLARFDHESPAIVNVPLGQGHLIVMTFGWTPEASQFALSTKFVPMMNAILALNANMIDTPSQFIVGETVKLPESLKAAKVSVPKVSSIQLAVGQQNFEQTVQPGLYQITSQDETTPVQKFVVNLDIEESKTAPLAIEKLEALGVKLLNHNETTAANSAPADLKRQALIREMEQKQKIWRWLIIVALAMLGLETLLAKWIAGKNSATRKA</sequence>
<dbReference type="InterPro" id="IPR002035">
    <property type="entry name" value="VWF_A"/>
</dbReference>
<dbReference type="EMBL" id="CP036269">
    <property type="protein sequence ID" value="QDT42389.1"/>
    <property type="molecule type" value="Genomic_DNA"/>
</dbReference>
<dbReference type="InterPro" id="IPR024163">
    <property type="entry name" value="Aerotolerance_reg_N"/>
</dbReference>
<evidence type="ECO:0000256" key="1">
    <source>
        <dbReference type="SAM" id="Phobius"/>
    </source>
</evidence>
<dbReference type="OrthoDB" id="228877at2"/>
<dbReference type="CDD" id="cd00198">
    <property type="entry name" value="vWFA"/>
    <property type="match status" value="1"/>
</dbReference>
<gene>
    <name evidence="4" type="ORF">Pan241w_24730</name>
</gene>
<feature type="domain" description="Aerotolerance regulator N-terminal" evidence="2">
    <location>
        <begin position="1"/>
        <end position="76"/>
    </location>
</feature>
<reference evidence="4 5" key="1">
    <citation type="submission" date="2019-02" db="EMBL/GenBank/DDBJ databases">
        <title>Deep-cultivation of Planctomycetes and their phenomic and genomic characterization uncovers novel biology.</title>
        <authorList>
            <person name="Wiegand S."/>
            <person name="Jogler M."/>
            <person name="Boedeker C."/>
            <person name="Pinto D."/>
            <person name="Vollmers J."/>
            <person name="Rivas-Marin E."/>
            <person name="Kohn T."/>
            <person name="Peeters S.H."/>
            <person name="Heuer A."/>
            <person name="Rast P."/>
            <person name="Oberbeckmann S."/>
            <person name="Bunk B."/>
            <person name="Jeske O."/>
            <person name="Meyerdierks A."/>
            <person name="Storesund J.E."/>
            <person name="Kallscheuer N."/>
            <person name="Luecker S."/>
            <person name="Lage O.M."/>
            <person name="Pohl T."/>
            <person name="Merkel B.J."/>
            <person name="Hornburger P."/>
            <person name="Mueller R.-W."/>
            <person name="Bruemmer F."/>
            <person name="Labrenz M."/>
            <person name="Spormann A.M."/>
            <person name="Op den Camp H."/>
            <person name="Overmann J."/>
            <person name="Amann R."/>
            <person name="Jetten M.S.M."/>
            <person name="Mascher T."/>
            <person name="Medema M.H."/>
            <person name="Devos D.P."/>
            <person name="Kaster A.-K."/>
            <person name="Ovreas L."/>
            <person name="Rohde M."/>
            <person name="Galperin M.Y."/>
            <person name="Jogler C."/>
        </authorList>
    </citation>
    <scope>NUCLEOTIDE SEQUENCE [LARGE SCALE GENOMIC DNA]</scope>
    <source>
        <strain evidence="4 5">Pan241w</strain>
    </source>
</reference>
<evidence type="ECO:0000259" key="3">
    <source>
        <dbReference type="Pfam" id="PF13519"/>
    </source>
</evidence>
<evidence type="ECO:0000313" key="5">
    <source>
        <dbReference type="Proteomes" id="UP000317171"/>
    </source>
</evidence>
<evidence type="ECO:0000259" key="2">
    <source>
        <dbReference type="Pfam" id="PF07584"/>
    </source>
</evidence>
<feature type="domain" description="VWFA" evidence="3">
    <location>
        <begin position="94"/>
        <end position="210"/>
    </location>
</feature>
<name>A0A517REU2_9PLAN</name>
<dbReference type="SUPFAM" id="SSF53300">
    <property type="entry name" value="vWA-like"/>
    <property type="match status" value="1"/>
</dbReference>
<keyword evidence="1" id="KW-0472">Membrane</keyword>
<dbReference type="NCBIfam" id="TIGR02226">
    <property type="entry name" value="two_anch"/>
    <property type="match status" value="1"/>
</dbReference>
<protein>
    <recommendedName>
        <fullName evidence="6">VWFA domain-containing protein</fullName>
    </recommendedName>
</protein>
<evidence type="ECO:0008006" key="6">
    <source>
        <dbReference type="Google" id="ProtNLM"/>
    </source>
</evidence>
<feature type="transmembrane region" description="Helical" evidence="1">
    <location>
        <begin position="6"/>
        <end position="24"/>
    </location>
</feature>